<dbReference type="InterPro" id="IPR000182">
    <property type="entry name" value="GNAT_dom"/>
</dbReference>
<dbReference type="AlphaFoldDB" id="A0A516PYS6"/>
<evidence type="ECO:0000313" key="2">
    <source>
        <dbReference type="EMBL" id="QDP96317.1"/>
    </source>
</evidence>
<name>A0A516PYS6_9ACTN</name>
<dbReference type="OrthoDB" id="9797989at2"/>
<dbReference type="SUPFAM" id="SSF55729">
    <property type="entry name" value="Acyl-CoA N-acyltransferases (Nat)"/>
    <property type="match status" value="1"/>
</dbReference>
<protein>
    <submittedName>
        <fullName evidence="2">GNAT family N-acetyltransferase</fullName>
    </submittedName>
</protein>
<dbReference type="InterPro" id="IPR016181">
    <property type="entry name" value="Acyl_CoA_acyltransferase"/>
</dbReference>
<dbReference type="PANTHER" id="PTHR39173">
    <property type="entry name" value="ACETYLTRANSFERASE"/>
    <property type="match status" value="1"/>
</dbReference>
<dbReference type="KEGG" id="mik:FOE78_10775"/>
<dbReference type="PROSITE" id="PS51186">
    <property type="entry name" value="GNAT"/>
    <property type="match status" value="1"/>
</dbReference>
<keyword evidence="2" id="KW-0808">Transferase</keyword>
<dbReference type="PANTHER" id="PTHR39173:SF1">
    <property type="entry name" value="ACETYLTRANSFERASE"/>
    <property type="match status" value="1"/>
</dbReference>
<feature type="domain" description="N-acetyltransferase" evidence="1">
    <location>
        <begin position="41"/>
        <end position="178"/>
    </location>
</feature>
<sequence>MPGVYRVPVADLVPADVRFHRSFIEAAREEPGAASYLFTGDESTLADPDVFADYVAMLRADELETSPRPDLYVPGTNLWWVEGDRFIGRLAIRHRLNERLRTGGGHIGYWIRPSERRRGHAGAAFRAALPRAHRLGIDPALVSCDADNVGSRKIIESTGGVFERQLGELRLYWVPTGSDPSL</sequence>
<gene>
    <name evidence="2" type="ORF">FOE78_10775</name>
</gene>
<reference evidence="2 3" key="1">
    <citation type="submission" date="2019-07" db="EMBL/GenBank/DDBJ databases">
        <title>Microlunatus dokdonensis sp. nov. isolated from the rhizospheric soil of the wild plant Elymus tsukushiensis.</title>
        <authorList>
            <person name="Ghim S.-Y."/>
            <person name="Hwang Y.-J."/>
            <person name="Son J.-S."/>
            <person name="Shin J.-H."/>
        </authorList>
    </citation>
    <scope>NUCLEOTIDE SEQUENCE [LARGE SCALE GENOMIC DNA]</scope>
    <source>
        <strain evidence="2 3">KUDC0627</strain>
    </source>
</reference>
<dbReference type="EMBL" id="CP041692">
    <property type="protein sequence ID" value="QDP96317.1"/>
    <property type="molecule type" value="Genomic_DNA"/>
</dbReference>
<evidence type="ECO:0000313" key="3">
    <source>
        <dbReference type="Proteomes" id="UP000319263"/>
    </source>
</evidence>
<proteinExistence type="predicted"/>
<organism evidence="2 3">
    <name type="scientific">Microlunatus elymi</name>
    <dbReference type="NCBI Taxonomy" id="2596828"/>
    <lineage>
        <taxon>Bacteria</taxon>
        <taxon>Bacillati</taxon>
        <taxon>Actinomycetota</taxon>
        <taxon>Actinomycetes</taxon>
        <taxon>Propionibacteriales</taxon>
        <taxon>Propionibacteriaceae</taxon>
        <taxon>Microlunatus</taxon>
    </lineage>
</organism>
<keyword evidence="3" id="KW-1185">Reference proteome</keyword>
<evidence type="ECO:0000259" key="1">
    <source>
        <dbReference type="PROSITE" id="PS51186"/>
    </source>
</evidence>
<dbReference type="Gene3D" id="3.40.630.30">
    <property type="match status" value="1"/>
</dbReference>
<dbReference type="Pfam" id="PF13302">
    <property type="entry name" value="Acetyltransf_3"/>
    <property type="match status" value="1"/>
</dbReference>
<dbReference type="Proteomes" id="UP000319263">
    <property type="component" value="Chromosome"/>
</dbReference>
<dbReference type="GO" id="GO:0016747">
    <property type="term" value="F:acyltransferase activity, transferring groups other than amino-acyl groups"/>
    <property type="evidence" value="ECO:0007669"/>
    <property type="project" value="InterPro"/>
</dbReference>
<accession>A0A516PYS6</accession>